<dbReference type="AlphaFoldDB" id="A0ABD0M8L1"/>
<name>A0ABD0M8L1_9CAEN</name>
<evidence type="ECO:0000313" key="2">
    <source>
        <dbReference type="Proteomes" id="UP001519460"/>
    </source>
</evidence>
<feature type="non-terminal residue" evidence="1">
    <location>
        <position position="1"/>
    </location>
</feature>
<accession>A0ABD0M8L1</accession>
<evidence type="ECO:0000313" key="1">
    <source>
        <dbReference type="EMBL" id="KAK7508105.1"/>
    </source>
</evidence>
<sequence>EGRQHFIREYSVTGHTAQNCKILKCVQPSRDGRIRLLRESDGSAGRGSGFIQTFQFPQPILSVTEITLSAVVKGRCSNPHPN</sequence>
<comment type="caution">
    <text evidence="1">The sequence shown here is derived from an EMBL/GenBank/DDBJ whole genome shotgun (WGS) entry which is preliminary data.</text>
</comment>
<proteinExistence type="predicted"/>
<protein>
    <submittedName>
        <fullName evidence="1">Uncharacterized protein</fullName>
    </submittedName>
</protein>
<dbReference type="Proteomes" id="UP001519460">
    <property type="component" value="Unassembled WGS sequence"/>
</dbReference>
<keyword evidence="2" id="KW-1185">Reference proteome</keyword>
<dbReference type="EMBL" id="JACVVK020000002">
    <property type="protein sequence ID" value="KAK7508105.1"/>
    <property type="molecule type" value="Genomic_DNA"/>
</dbReference>
<reference evidence="1 2" key="1">
    <citation type="journal article" date="2023" name="Sci. Data">
        <title>Genome assembly of the Korean intertidal mud-creeper Batillaria attramentaria.</title>
        <authorList>
            <person name="Patra A.K."/>
            <person name="Ho P.T."/>
            <person name="Jun S."/>
            <person name="Lee S.J."/>
            <person name="Kim Y."/>
            <person name="Won Y.J."/>
        </authorList>
    </citation>
    <scope>NUCLEOTIDE SEQUENCE [LARGE SCALE GENOMIC DNA]</scope>
    <source>
        <strain evidence="1">Wonlab-2016</strain>
    </source>
</reference>
<gene>
    <name evidence="1" type="ORF">BaRGS_00000344</name>
</gene>
<organism evidence="1 2">
    <name type="scientific">Batillaria attramentaria</name>
    <dbReference type="NCBI Taxonomy" id="370345"/>
    <lineage>
        <taxon>Eukaryota</taxon>
        <taxon>Metazoa</taxon>
        <taxon>Spiralia</taxon>
        <taxon>Lophotrochozoa</taxon>
        <taxon>Mollusca</taxon>
        <taxon>Gastropoda</taxon>
        <taxon>Caenogastropoda</taxon>
        <taxon>Sorbeoconcha</taxon>
        <taxon>Cerithioidea</taxon>
        <taxon>Batillariidae</taxon>
        <taxon>Batillaria</taxon>
    </lineage>
</organism>